<dbReference type="PANTHER" id="PTHR34351:SF1">
    <property type="entry name" value="SLR1927 PROTEIN"/>
    <property type="match status" value="1"/>
</dbReference>
<protein>
    <recommendedName>
        <fullName evidence="2">DUF58 domain-containing protein</fullName>
    </recommendedName>
</protein>
<proteinExistence type="predicted"/>
<dbReference type="HOGENOM" id="CLU_612238_0_0_6"/>
<evidence type="ECO:0000259" key="2">
    <source>
        <dbReference type="Pfam" id="PF01882"/>
    </source>
</evidence>
<dbReference type="InterPro" id="IPR002881">
    <property type="entry name" value="DUF58"/>
</dbReference>
<dbReference type="PANTHER" id="PTHR34351">
    <property type="entry name" value="SLR1927 PROTEIN-RELATED"/>
    <property type="match status" value="1"/>
</dbReference>
<dbReference type="Proteomes" id="UP000002964">
    <property type="component" value="Unassembled WGS sequence"/>
</dbReference>
<keyword evidence="4" id="KW-1185">Reference proteome</keyword>
<organism evidence="3 4">
    <name type="scientific">Thiorhodovibrio frisius</name>
    <dbReference type="NCBI Taxonomy" id="631362"/>
    <lineage>
        <taxon>Bacteria</taxon>
        <taxon>Pseudomonadati</taxon>
        <taxon>Pseudomonadota</taxon>
        <taxon>Gammaproteobacteria</taxon>
        <taxon>Chromatiales</taxon>
        <taxon>Chromatiaceae</taxon>
        <taxon>Thiorhodovibrio</taxon>
    </lineage>
</organism>
<reference evidence="4" key="1">
    <citation type="submission" date="2011-06" db="EMBL/GenBank/DDBJ databases">
        <authorList>
            <consortium name="US DOE Joint Genome Institute (JGI-PGF)"/>
            <person name="Lucas S."/>
            <person name="Han J."/>
            <person name="Lapidus A."/>
            <person name="Cheng J.-F."/>
            <person name="Goodwin L."/>
            <person name="Pitluck S."/>
            <person name="Peters L."/>
            <person name="Land M.L."/>
            <person name="Hauser L."/>
            <person name="Vogl K."/>
            <person name="Liu Z."/>
            <person name="Overmann J."/>
            <person name="Frigaard N.-U."/>
            <person name="Bryant D.A."/>
            <person name="Woyke T.J."/>
        </authorList>
    </citation>
    <scope>NUCLEOTIDE SEQUENCE [LARGE SCALE GENOMIC DNA]</scope>
    <source>
        <strain evidence="4">970</strain>
    </source>
</reference>
<feature type="domain" description="DUF58" evidence="2">
    <location>
        <begin position="264"/>
        <end position="424"/>
    </location>
</feature>
<dbReference type="OrthoDB" id="5298497at2"/>
<dbReference type="RefSeq" id="WP_009151002.1">
    <property type="nucleotide sequence ID" value="NZ_CP121471.1"/>
</dbReference>
<accession>H8Z5M9</accession>
<keyword evidence="1" id="KW-1133">Transmembrane helix</keyword>
<keyword evidence="1" id="KW-0812">Transmembrane</keyword>
<dbReference type="EMBL" id="JH603170">
    <property type="protein sequence ID" value="EIC20599.1"/>
    <property type="molecule type" value="Genomic_DNA"/>
</dbReference>
<reference evidence="3 4" key="2">
    <citation type="submission" date="2011-11" db="EMBL/GenBank/DDBJ databases">
        <authorList>
            <consortium name="US DOE Joint Genome Institute"/>
            <person name="Lucas S."/>
            <person name="Han J."/>
            <person name="Lapidus A."/>
            <person name="Cheng J.-F."/>
            <person name="Goodwin L."/>
            <person name="Pitluck S."/>
            <person name="Peters L."/>
            <person name="Ovchinnikova G."/>
            <person name="Zhang X."/>
            <person name="Detter J.C."/>
            <person name="Han C."/>
            <person name="Tapia R."/>
            <person name="Land M."/>
            <person name="Hauser L."/>
            <person name="Kyrpides N."/>
            <person name="Ivanova N."/>
            <person name="Pagani I."/>
            <person name="Vogl K."/>
            <person name="Liu Z."/>
            <person name="Overmann J."/>
            <person name="Frigaard N.-U."/>
            <person name="Bryant D."/>
            <person name="Woyke T."/>
        </authorList>
    </citation>
    <scope>NUCLEOTIDE SEQUENCE [LARGE SCALE GENOMIC DNA]</scope>
    <source>
        <strain evidence="3 4">970</strain>
    </source>
</reference>
<dbReference type="eggNOG" id="COG1721">
    <property type="taxonomic scope" value="Bacteria"/>
</dbReference>
<feature type="transmembrane region" description="Helical" evidence="1">
    <location>
        <begin position="53"/>
        <end position="74"/>
    </location>
</feature>
<keyword evidence="1" id="KW-0472">Membrane</keyword>
<name>H8Z5M9_9GAMM</name>
<dbReference type="STRING" id="631362.Thi970DRAFT_04253"/>
<evidence type="ECO:0000313" key="3">
    <source>
        <dbReference type="EMBL" id="EIC20599.1"/>
    </source>
</evidence>
<dbReference type="Pfam" id="PF01882">
    <property type="entry name" value="DUF58"/>
    <property type="match status" value="1"/>
</dbReference>
<gene>
    <name evidence="3" type="ORF">Thi970DRAFT_04253</name>
</gene>
<evidence type="ECO:0000256" key="1">
    <source>
        <dbReference type="SAM" id="Phobius"/>
    </source>
</evidence>
<evidence type="ECO:0000313" key="4">
    <source>
        <dbReference type="Proteomes" id="UP000002964"/>
    </source>
</evidence>
<feature type="transmembrane region" description="Helical" evidence="1">
    <location>
        <begin position="31"/>
        <end position="47"/>
    </location>
</feature>
<sequence>MSGSLLRAALYPGLRRLESWQRYQRDGLTPLGRLVLAMGFAAAIFGFDTRLNQLYQLFTLALSLLLFSGLAALVDSWRLRGRVIASRELPRTACLGMALEYRVRLQVLGGRGARGLFLAERLPDPTPTRAQFRDPREGGDLSDGWFDRIMGYPRWQRLRRHNRVASPGEPIAISPLMDGADTHVRLRLVPQRRGYLRLRGLWLTRPDPLGLVRTRVSIPCEQSLLVLPMRYPAPQLRLPGRRQYQPGGWTLASAVGDSQEFIGLREYRPGDSPRMIHWPSWARSGSPQVKEYQDEFFTRHALVLDTFSASALDADFEAAVSVAASLCDRIGDADSLLDLLFVGAETYCVTGGRGLGGTGQFLEVLACAQASPHGSVAQLEQALLRRMGQLSALVLVLLGFDQARRNLVSALQASGLPLRVLAISTQPAEALNAGWTGPQVQPIHRGRIAEDLARI</sequence>
<dbReference type="AlphaFoldDB" id="H8Z5M9"/>